<dbReference type="Proteomes" id="UP001318860">
    <property type="component" value="Unassembled WGS sequence"/>
</dbReference>
<dbReference type="EMBL" id="JABTTQ020000007">
    <property type="protein sequence ID" value="KAK6151281.1"/>
    <property type="molecule type" value="Genomic_DNA"/>
</dbReference>
<name>A0ABR0WVC8_REHGL</name>
<organism evidence="3 4">
    <name type="scientific">Rehmannia glutinosa</name>
    <name type="common">Chinese foxglove</name>
    <dbReference type="NCBI Taxonomy" id="99300"/>
    <lineage>
        <taxon>Eukaryota</taxon>
        <taxon>Viridiplantae</taxon>
        <taxon>Streptophyta</taxon>
        <taxon>Embryophyta</taxon>
        <taxon>Tracheophyta</taxon>
        <taxon>Spermatophyta</taxon>
        <taxon>Magnoliopsida</taxon>
        <taxon>eudicotyledons</taxon>
        <taxon>Gunneridae</taxon>
        <taxon>Pentapetalae</taxon>
        <taxon>asterids</taxon>
        <taxon>lamiids</taxon>
        <taxon>Lamiales</taxon>
        <taxon>Orobanchaceae</taxon>
        <taxon>Rehmannieae</taxon>
        <taxon>Rehmannia</taxon>
    </lineage>
</organism>
<dbReference type="InterPro" id="IPR029466">
    <property type="entry name" value="NAM-associated_C"/>
</dbReference>
<comment type="caution">
    <text evidence="3">The sequence shown here is derived from an EMBL/GenBank/DDBJ whole genome shotgun (WGS) entry which is preliminary data.</text>
</comment>
<sequence length="282" mass="32843">MPKSRSTGYTIAEDRHLCGVFLEISQNESVGANQSRVQFWKRIEDRYNSEKPNSTIPDRNQRSLQCRMQTILKDAKKFNGCLQQAESLNPSGTNEQILLEHAKELLRQEKGYNSGFKFEHVWFILKDFVQAKTTSEVSSFPEENMSKSPISPNPSMPSFSINLSDENSSERSSQQREVVKKSKLKRKSSEESSTICAFKEENEKLRELLLSSIGKKDREVQMKKIEAQNRKSEIKELVREDNILMINLDTISDPERREFFRLEQQYIMRREDKHNNQALAKK</sequence>
<feature type="region of interest" description="Disordered" evidence="1">
    <location>
        <begin position="137"/>
        <end position="185"/>
    </location>
</feature>
<evidence type="ECO:0000313" key="3">
    <source>
        <dbReference type="EMBL" id="KAK6151281.1"/>
    </source>
</evidence>
<proteinExistence type="predicted"/>
<evidence type="ECO:0000256" key="1">
    <source>
        <dbReference type="SAM" id="MobiDB-lite"/>
    </source>
</evidence>
<keyword evidence="4" id="KW-1185">Reference proteome</keyword>
<feature type="domain" description="No apical meristem-associated C-terminal" evidence="2">
    <location>
        <begin position="116"/>
        <end position="267"/>
    </location>
</feature>
<protein>
    <recommendedName>
        <fullName evidence="2">No apical meristem-associated C-terminal domain-containing protein</fullName>
    </recommendedName>
</protein>
<evidence type="ECO:0000259" key="2">
    <source>
        <dbReference type="Pfam" id="PF14303"/>
    </source>
</evidence>
<feature type="compositionally biased region" description="Polar residues" evidence="1">
    <location>
        <begin position="156"/>
        <end position="166"/>
    </location>
</feature>
<dbReference type="Pfam" id="PF14303">
    <property type="entry name" value="NAM-associated"/>
    <property type="match status" value="1"/>
</dbReference>
<gene>
    <name evidence="3" type="ORF">DH2020_013916</name>
</gene>
<reference evidence="3 4" key="1">
    <citation type="journal article" date="2021" name="Comput. Struct. Biotechnol. J.">
        <title>De novo genome assembly of the potent medicinal plant Rehmannia glutinosa using nanopore technology.</title>
        <authorList>
            <person name="Ma L."/>
            <person name="Dong C."/>
            <person name="Song C."/>
            <person name="Wang X."/>
            <person name="Zheng X."/>
            <person name="Niu Y."/>
            <person name="Chen S."/>
            <person name="Feng W."/>
        </authorList>
    </citation>
    <scope>NUCLEOTIDE SEQUENCE [LARGE SCALE GENOMIC DNA]</scope>
    <source>
        <strain evidence="3">DH-2019</strain>
    </source>
</reference>
<dbReference type="PANTHER" id="PTHR45125:SF3">
    <property type="entry name" value="NO-APICAL-MERISTEM-ASSOCIATED CARBOXY-TERMINAL DOMAIN PROTEIN"/>
    <property type="match status" value="1"/>
</dbReference>
<accession>A0ABR0WVC8</accession>
<dbReference type="PANTHER" id="PTHR45125">
    <property type="entry name" value="F21J9.4-RELATED"/>
    <property type="match status" value="1"/>
</dbReference>
<evidence type="ECO:0000313" key="4">
    <source>
        <dbReference type="Proteomes" id="UP001318860"/>
    </source>
</evidence>